<keyword evidence="2" id="KW-1185">Reference proteome</keyword>
<evidence type="ECO:0000313" key="2">
    <source>
        <dbReference type="Proteomes" id="UP001235547"/>
    </source>
</evidence>
<keyword evidence="1" id="KW-0489">Methyltransferase</keyword>
<dbReference type="RefSeq" id="WP_280731817.1">
    <property type="nucleotide sequence ID" value="NZ_CP120367.1"/>
</dbReference>
<gene>
    <name evidence="1" type="ORF">PYH38_000424</name>
</gene>
<accession>A0ABY8CSE1</accession>
<dbReference type="GO" id="GO:0032259">
    <property type="term" value="P:methylation"/>
    <property type="evidence" value="ECO:0007669"/>
    <property type="project" value="UniProtKB-KW"/>
</dbReference>
<reference evidence="1 2" key="1">
    <citation type="submission" date="2023-03" db="EMBL/GenBank/DDBJ databases">
        <authorList>
            <person name="Kaur S."/>
            <person name="Espinosa-Saiz D."/>
            <person name="Velazquez E."/>
            <person name="Menendez E."/>
            <person name="diCenzo G.C."/>
        </authorList>
    </citation>
    <scope>NUCLEOTIDE SEQUENCE [LARGE SCALE GENOMIC DNA]</scope>
    <source>
        <strain evidence="1 2">LMG 27395</strain>
    </source>
</reference>
<evidence type="ECO:0000313" key="1">
    <source>
        <dbReference type="EMBL" id="WEX81082.1"/>
    </source>
</evidence>
<dbReference type="EMBL" id="CP120370">
    <property type="protein sequence ID" value="WEX81082.1"/>
    <property type="molecule type" value="Genomic_DNA"/>
</dbReference>
<organism evidence="1 2">
    <name type="scientific">Sinorhizobium numidicum</name>
    <dbReference type="NCBI Taxonomy" id="680248"/>
    <lineage>
        <taxon>Bacteria</taxon>
        <taxon>Pseudomonadati</taxon>
        <taxon>Pseudomonadota</taxon>
        <taxon>Alphaproteobacteria</taxon>
        <taxon>Hyphomicrobiales</taxon>
        <taxon>Rhizobiaceae</taxon>
        <taxon>Sinorhizobium/Ensifer group</taxon>
        <taxon>Sinorhizobium</taxon>
    </lineage>
</organism>
<dbReference type="CDD" id="cd02440">
    <property type="entry name" value="AdoMet_MTases"/>
    <property type="match status" value="1"/>
</dbReference>
<dbReference type="Proteomes" id="UP001235547">
    <property type="component" value="Chromosome 2"/>
</dbReference>
<name>A0ABY8CSE1_9HYPH</name>
<sequence length="204" mass="23943">MSQDFDSGAYWEHRYQKRRDSGDGSYGRLAVYKADFINDFVAAHQIFSVIEFGCGDGAQLDLARYPQYIGLDIAPAAVEACQRSFAEDYTKCFICYDLLNGLPPQELALSLDVIFHLVEDNIFEKYIRDLFAWATRYVIIYSSNEDDPSPAPHVRHRKFTRWIEQNVAGWRLIEREVNHYPHDMMRPQDTSFADFYIYEKEHRM</sequence>
<proteinExistence type="predicted"/>
<protein>
    <submittedName>
        <fullName evidence="1">Class I SAM-dependent methyltransferase</fullName>
    </submittedName>
</protein>
<dbReference type="InterPro" id="IPR029063">
    <property type="entry name" value="SAM-dependent_MTases_sf"/>
</dbReference>
<dbReference type="GO" id="GO:0008168">
    <property type="term" value="F:methyltransferase activity"/>
    <property type="evidence" value="ECO:0007669"/>
    <property type="project" value="UniProtKB-KW"/>
</dbReference>
<dbReference type="Gene3D" id="3.40.50.150">
    <property type="entry name" value="Vaccinia Virus protein VP39"/>
    <property type="match status" value="1"/>
</dbReference>
<keyword evidence="1" id="KW-0808">Transferase</keyword>
<dbReference type="SUPFAM" id="SSF53335">
    <property type="entry name" value="S-adenosyl-L-methionine-dependent methyltransferases"/>
    <property type="match status" value="1"/>
</dbReference>